<organism evidence="1 2">
    <name type="scientific">Vavraia culicis (isolate floridensis)</name>
    <name type="common">Microsporidian parasite</name>
    <dbReference type="NCBI Taxonomy" id="948595"/>
    <lineage>
        <taxon>Eukaryota</taxon>
        <taxon>Fungi</taxon>
        <taxon>Fungi incertae sedis</taxon>
        <taxon>Microsporidia</taxon>
        <taxon>Pleistophoridae</taxon>
        <taxon>Vavraia</taxon>
    </lineage>
</organism>
<dbReference type="EMBL" id="GL877406">
    <property type="protein sequence ID" value="ELA48199.1"/>
    <property type="molecule type" value="Genomic_DNA"/>
</dbReference>
<dbReference type="HOGENOM" id="CLU_117729_0_0_1"/>
<name>L2GX32_VAVCU</name>
<keyword evidence="2" id="KW-1185">Reference proteome</keyword>
<reference evidence="2" key="1">
    <citation type="submission" date="2011-03" db="EMBL/GenBank/DDBJ databases">
        <title>The genome sequence of Vavraia culicis strain floridensis.</title>
        <authorList>
            <consortium name="The Broad Institute Genome Sequencing Platform"/>
            <person name="Cuomo C."/>
            <person name="Becnel J."/>
            <person name="Sanscrainte N."/>
            <person name="Young S.K."/>
            <person name="Zeng Q."/>
            <person name="Gargeya S."/>
            <person name="Fitzgerald M."/>
            <person name="Haas B."/>
            <person name="Abouelleil A."/>
            <person name="Alvarado L."/>
            <person name="Arachchi H.M."/>
            <person name="Berlin A."/>
            <person name="Chapman S.B."/>
            <person name="Gearin G."/>
            <person name="Goldberg J."/>
            <person name="Griggs A."/>
            <person name="Gujja S."/>
            <person name="Hansen M."/>
            <person name="Heiman D."/>
            <person name="Howarth C."/>
            <person name="Larimer J."/>
            <person name="Lui A."/>
            <person name="MacDonald P.J.P."/>
            <person name="McCowen C."/>
            <person name="Montmayeur A."/>
            <person name="Murphy C."/>
            <person name="Neiman D."/>
            <person name="Pearson M."/>
            <person name="Priest M."/>
            <person name="Roberts A."/>
            <person name="Saif S."/>
            <person name="Shea T."/>
            <person name="Sisk P."/>
            <person name="Stolte C."/>
            <person name="Sykes S."/>
            <person name="Wortman J."/>
            <person name="Nusbaum C."/>
            <person name="Birren B."/>
        </authorList>
    </citation>
    <scope>NUCLEOTIDE SEQUENCE [LARGE SCALE GENOMIC DNA]</scope>
    <source>
        <strain evidence="2">floridensis</strain>
    </source>
</reference>
<dbReference type="Proteomes" id="UP000011081">
    <property type="component" value="Unassembled WGS sequence"/>
</dbReference>
<dbReference type="OrthoDB" id="2194483at2759"/>
<evidence type="ECO:0000313" key="2">
    <source>
        <dbReference type="Proteomes" id="UP000011081"/>
    </source>
</evidence>
<proteinExistence type="predicted"/>
<protein>
    <submittedName>
        <fullName evidence="1">Uncharacterized protein</fullName>
    </submittedName>
</protein>
<sequence length="231" mass="26869">MSTPQYTSPSLVRLLIILSEFEDTKLLQKNLIEYYCSLITKRIKTLSITSKLVQQVYDLLYVFEKYGKGGNEITQLVVHYKILEVRALVLDLICDDYCSEAAGEEVVDGKHVGFISSRILRVPDSWIIDIVSDLRDTYDLDNPHAASQQLLNLFILAFFSDCKDVFVGKKMFKSMGNQLVLNLAYFCERMDRYVNMDWNVLDVFYEHIEDGLRIDKEKIIRFLREKCSHIP</sequence>
<dbReference type="InParanoid" id="L2GX32"/>
<dbReference type="VEuPathDB" id="MicrosporidiaDB:VCUG_00240"/>
<dbReference type="AlphaFoldDB" id="L2GX32"/>
<dbReference type="OMA" id="AYFCERM"/>
<dbReference type="GeneID" id="19878130"/>
<accession>L2GX32</accession>
<evidence type="ECO:0000313" key="1">
    <source>
        <dbReference type="EMBL" id="ELA48199.1"/>
    </source>
</evidence>
<gene>
    <name evidence="1" type="ORF">VCUG_00240</name>
</gene>
<dbReference type="RefSeq" id="XP_008073261.1">
    <property type="nucleotide sequence ID" value="XM_008075070.1"/>
</dbReference>